<accession>A0A9Q1BBQ8</accession>
<dbReference type="PANTHER" id="PTHR15723">
    <property type="entry name" value="CARBOHYDRATE SULFOTRANSFERASE 15"/>
    <property type="match status" value="1"/>
</dbReference>
<keyword evidence="2" id="KW-1133">Transmembrane helix</keyword>
<evidence type="ECO:0000256" key="1">
    <source>
        <dbReference type="SAM" id="MobiDB-lite"/>
    </source>
</evidence>
<evidence type="ECO:0000313" key="4">
    <source>
        <dbReference type="EMBL" id="KAJ8018677.1"/>
    </source>
</evidence>
<name>A0A9Q1BBQ8_HOLLE</name>
<dbReference type="InterPro" id="IPR000863">
    <property type="entry name" value="Sulfotransferase_dom"/>
</dbReference>
<dbReference type="PANTHER" id="PTHR15723:SF0">
    <property type="entry name" value="CARBOHYDRATE SULFOTRANSFERASE 15"/>
    <property type="match status" value="1"/>
</dbReference>
<feature type="domain" description="Sulfotransferase" evidence="3">
    <location>
        <begin position="239"/>
        <end position="485"/>
    </location>
</feature>
<gene>
    <name evidence="4" type="ORF">HOLleu_43206</name>
</gene>
<evidence type="ECO:0000256" key="2">
    <source>
        <dbReference type="SAM" id="Phobius"/>
    </source>
</evidence>
<evidence type="ECO:0000259" key="3">
    <source>
        <dbReference type="Pfam" id="PF00685"/>
    </source>
</evidence>
<keyword evidence="2" id="KW-0472">Membrane</keyword>
<reference evidence="4" key="1">
    <citation type="submission" date="2021-10" db="EMBL/GenBank/DDBJ databases">
        <title>Tropical sea cucumber genome reveals ecological adaptation and Cuvierian tubules defense mechanism.</title>
        <authorList>
            <person name="Chen T."/>
        </authorList>
    </citation>
    <scope>NUCLEOTIDE SEQUENCE</scope>
    <source>
        <strain evidence="4">Nanhai2018</strain>
        <tissue evidence="4">Muscle</tissue>
    </source>
</reference>
<keyword evidence="2" id="KW-0812">Transmembrane</keyword>
<feature type="region of interest" description="Disordered" evidence="1">
    <location>
        <begin position="135"/>
        <end position="156"/>
    </location>
</feature>
<organism evidence="4 5">
    <name type="scientific">Holothuria leucospilota</name>
    <name type="common">Black long sea cucumber</name>
    <name type="synonym">Mertensiothuria leucospilota</name>
    <dbReference type="NCBI Taxonomy" id="206669"/>
    <lineage>
        <taxon>Eukaryota</taxon>
        <taxon>Metazoa</taxon>
        <taxon>Echinodermata</taxon>
        <taxon>Eleutherozoa</taxon>
        <taxon>Echinozoa</taxon>
        <taxon>Holothuroidea</taxon>
        <taxon>Aspidochirotacea</taxon>
        <taxon>Aspidochirotida</taxon>
        <taxon>Holothuriidae</taxon>
        <taxon>Holothuria</taxon>
    </lineage>
</organism>
<dbReference type="AlphaFoldDB" id="A0A9Q1BBQ8"/>
<protein>
    <submittedName>
        <fullName evidence="4">Carbohydrate sulfotransferase 15</fullName>
    </submittedName>
</protein>
<dbReference type="Pfam" id="PF00685">
    <property type="entry name" value="Sulfotransfer_1"/>
    <property type="match status" value="1"/>
</dbReference>
<dbReference type="InterPro" id="IPR052654">
    <property type="entry name" value="CS_Sulfotransferase"/>
</dbReference>
<proteinExistence type="predicted"/>
<dbReference type="EMBL" id="JAIZAY010000232">
    <property type="protein sequence ID" value="KAJ8018677.1"/>
    <property type="molecule type" value="Genomic_DNA"/>
</dbReference>
<dbReference type="GO" id="GO:0019319">
    <property type="term" value="P:hexose biosynthetic process"/>
    <property type="evidence" value="ECO:0007669"/>
    <property type="project" value="TreeGrafter"/>
</dbReference>
<feature type="compositionally biased region" description="Polar residues" evidence="1">
    <location>
        <begin position="142"/>
        <end position="151"/>
    </location>
</feature>
<dbReference type="Proteomes" id="UP001152320">
    <property type="component" value="Unassembled WGS sequence"/>
</dbReference>
<feature type="transmembrane region" description="Helical" evidence="2">
    <location>
        <begin position="12"/>
        <end position="32"/>
    </location>
</feature>
<dbReference type="SUPFAM" id="SSF52540">
    <property type="entry name" value="P-loop containing nucleoside triphosphate hydrolases"/>
    <property type="match status" value="1"/>
</dbReference>
<dbReference type="GO" id="GO:0050659">
    <property type="term" value="F:N-acetylgalactosamine 4-sulfate 6-O-sulfotransferase activity"/>
    <property type="evidence" value="ECO:0007669"/>
    <property type="project" value="TreeGrafter"/>
</dbReference>
<dbReference type="Gene3D" id="3.40.50.300">
    <property type="entry name" value="P-loop containing nucleotide triphosphate hydrolases"/>
    <property type="match status" value="1"/>
</dbReference>
<keyword evidence="5" id="KW-1185">Reference proteome</keyword>
<dbReference type="OrthoDB" id="411451at2759"/>
<evidence type="ECO:0000313" key="5">
    <source>
        <dbReference type="Proteomes" id="UP001152320"/>
    </source>
</evidence>
<dbReference type="InterPro" id="IPR027417">
    <property type="entry name" value="P-loop_NTPase"/>
</dbReference>
<comment type="caution">
    <text evidence="4">The sequence shown here is derived from an EMBL/GenBank/DDBJ whole genome shotgun (WGS) entry which is preliminary data.</text>
</comment>
<sequence>MHVSTSFCRQISLVAVITLFSLVFTFFARYFLPGTNQLILSGYGIGGEENAPLGEEDVHNASKVQNKDDNWNSLFLNRKISHDSLSQLEVREKEWKIFNSSNMSSSPLGLGTALQNNSMKGEEPNLLKVPPKLDGNHPGTMKEQTSATSGKQGAIHQDSAISRNWRNLPNGLYRLAPSVSLYTKWFSSESSPDASKQGDGMASVARIFDTVPKEFVSEFKNPCWYAPDKQLRCLPYFYIPGFPKCGTTDLWFKINSHPKIAKTNQKETHYWAGYKIGSPLSAFYNYLSNGLSLNQRLLSGDTDAVYGDASPTTVYMHWRFSDKHQNVTNDMFTKVDIIKELTPKAKMIIMIREPVDRFYSGYLFVPVKEGHSSRAFHNETLKSIAEFKKCLRRDSELLQCICKSGPEIFRAKRLTTSIYAPFIKPWVDGFGFDQIMFIRLEDWELNCTSILPKVYQFLELDALDREVIRKVCTTKPKNVNKKHTSVGEMLPTTKRMLEEFFTPYNEELAEYLNIPVYHALP</sequence>